<keyword evidence="1" id="KW-0812">Transmembrane</keyword>
<name>A0A0N5BKH8_STREA</name>
<feature type="transmembrane region" description="Helical" evidence="1">
    <location>
        <begin position="79"/>
        <end position="102"/>
    </location>
</feature>
<dbReference type="AlphaFoldDB" id="A0A0N5BKH8"/>
<feature type="transmembrane region" description="Helical" evidence="1">
    <location>
        <begin position="16"/>
        <end position="37"/>
    </location>
</feature>
<protein>
    <submittedName>
        <fullName evidence="3">MARVEL domain-containing protein</fullName>
    </submittedName>
</protein>
<evidence type="ECO:0000313" key="3">
    <source>
        <dbReference type="WBParaSite" id="SPAL_0000643500.1"/>
    </source>
</evidence>
<feature type="transmembrane region" description="Helical" evidence="1">
    <location>
        <begin position="122"/>
        <end position="144"/>
    </location>
</feature>
<keyword evidence="2" id="KW-1185">Reference proteome</keyword>
<keyword evidence="1" id="KW-1133">Transmembrane helix</keyword>
<sequence length="187" mass="21600">MVKIEVNFKFLTARPYGIVLTGRMIFSVILTILLCALGYKARTLESLKSINVFIGFWSIISLTAHLFNLQKNLSTVPGSYFYIPFAIVDFIFGIFGVIFYTIETFMLFMRIINDYYYYLGDFLLMLLTFVTCIVSAVMFGYYSLLLNVQTQNVKDLPIKEMVVEGDKITYFTPGERNHEKNLNTMNI</sequence>
<dbReference type="WBParaSite" id="SPAL_0000643500.1">
    <property type="protein sequence ID" value="SPAL_0000643500.1"/>
    <property type="gene ID" value="SPAL_0000643500"/>
</dbReference>
<organism evidence="2 3">
    <name type="scientific">Strongyloides papillosus</name>
    <name type="common">Intestinal threadworm</name>
    <dbReference type="NCBI Taxonomy" id="174720"/>
    <lineage>
        <taxon>Eukaryota</taxon>
        <taxon>Metazoa</taxon>
        <taxon>Ecdysozoa</taxon>
        <taxon>Nematoda</taxon>
        <taxon>Chromadorea</taxon>
        <taxon>Rhabditida</taxon>
        <taxon>Tylenchina</taxon>
        <taxon>Panagrolaimomorpha</taxon>
        <taxon>Strongyloidoidea</taxon>
        <taxon>Strongyloididae</taxon>
        <taxon>Strongyloides</taxon>
    </lineage>
</organism>
<reference evidence="3" key="1">
    <citation type="submission" date="2017-02" db="UniProtKB">
        <authorList>
            <consortium name="WormBaseParasite"/>
        </authorList>
    </citation>
    <scope>IDENTIFICATION</scope>
</reference>
<accession>A0A0N5BKH8</accession>
<dbReference type="Proteomes" id="UP000046392">
    <property type="component" value="Unplaced"/>
</dbReference>
<keyword evidence="1" id="KW-0472">Membrane</keyword>
<proteinExistence type="predicted"/>
<feature type="transmembrane region" description="Helical" evidence="1">
    <location>
        <begin position="49"/>
        <end position="67"/>
    </location>
</feature>
<evidence type="ECO:0000256" key="1">
    <source>
        <dbReference type="SAM" id="Phobius"/>
    </source>
</evidence>
<evidence type="ECO:0000313" key="2">
    <source>
        <dbReference type="Proteomes" id="UP000046392"/>
    </source>
</evidence>